<dbReference type="KEGG" id="vcn:VOLCADRAFT_89244"/>
<protein>
    <submittedName>
        <fullName evidence="1">Uncharacterized protein</fullName>
    </submittedName>
</protein>
<dbReference type="EMBL" id="GL378333">
    <property type="protein sequence ID" value="EFJ49840.1"/>
    <property type="molecule type" value="Genomic_DNA"/>
</dbReference>
<evidence type="ECO:0000313" key="2">
    <source>
        <dbReference type="Proteomes" id="UP000001058"/>
    </source>
</evidence>
<dbReference type="AlphaFoldDB" id="D8TR70"/>
<name>D8TR70_VOLCA</name>
<evidence type="ECO:0000313" key="1">
    <source>
        <dbReference type="EMBL" id="EFJ49840.1"/>
    </source>
</evidence>
<gene>
    <name evidence="1" type="ORF">VOLCADRAFT_89244</name>
</gene>
<accession>D8TR70</accession>
<dbReference type="GeneID" id="9623612"/>
<reference evidence="1 2" key="1">
    <citation type="journal article" date="2010" name="Science">
        <title>Genomic analysis of organismal complexity in the multicellular green alga Volvox carteri.</title>
        <authorList>
            <person name="Prochnik S.E."/>
            <person name="Umen J."/>
            <person name="Nedelcu A.M."/>
            <person name="Hallmann A."/>
            <person name="Miller S.M."/>
            <person name="Nishii I."/>
            <person name="Ferris P."/>
            <person name="Kuo A."/>
            <person name="Mitros T."/>
            <person name="Fritz-Laylin L.K."/>
            <person name="Hellsten U."/>
            <person name="Chapman J."/>
            <person name="Simakov O."/>
            <person name="Rensing S.A."/>
            <person name="Terry A."/>
            <person name="Pangilinan J."/>
            <person name="Kapitonov V."/>
            <person name="Jurka J."/>
            <person name="Salamov A."/>
            <person name="Shapiro H."/>
            <person name="Schmutz J."/>
            <person name="Grimwood J."/>
            <person name="Lindquist E."/>
            <person name="Lucas S."/>
            <person name="Grigoriev I.V."/>
            <person name="Schmitt R."/>
            <person name="Kirk D."/>
            <person name="Rokhsar D.S."/>
        </authorList>
    </citation>
    <scope>NUCLEOTIDE SEQUENCE [LARGE SCALE GENOMIC DNA]</scope>
    <source>
        <strain evidence="2">f. Nagariensis / Eve</strain>
    </source>
</reference>
<dbReference type="Proteomes" id="UP000001058">
    <property type="component" value="Unassembled WGS sequence"/>
</dbReference>
<organism evidence="2">
    <name type="scientific">Volvox carteri f. nagariensis</name>
    <dbReference type="NCBI Taxonomy" id="3068"/>
    <lineage>
        <taxon>Eukaryota</taxon>
        <taxon>Viridiplantae</taxon>
        <taxon>Chlorophyta</taxon>
        <taxon>core chlorophytes</taxon>
        <taxon>Chlorophyceae</taxon>
        <taxon>CS clade</taxon>
        <taxon>Chlamydomonadales</taxon>
        <taxon>Volvocaceae</taxon>
        <taxon>Volvox</taxon>
    </lineage>
</organism>
<sequence length="142" mass="16250">MVPTPQLVYSVEVRNDTRTPLKFKVTYDNSKDKTEMTEEHVVQPTKSYLFKEKLLDMGGWQQPVSLLPLLSLPMNKYVYGRRLRWRLQAVAPVVQVAVEWPSGSLQQQVLKPKVDRVVKVLKVVATENKNSSGGVTLRQQKD</sequence>
<dbReference type="RefSeq" id="XP_002948905.1">
    <property type="nucleotide sequence ID" value="XM_002948859.1"/>
</dbReference>
<dbReference type="OrthoDB" id="534196at2759"/>
<proteinExistence type="predicted"/>
<dbReference type="InParanoid" id="D8TR70"/>
<keyword evidence="2" id="KW-1185">Reference proteome</keyword>